<accession>A0ABZ1U3E1</accession>
<dbReference type="SMART" id="SM00507">
    <property type="entry name" value="HNHc"/>
    <property type="match status" value="1"/>
</dbReference>
<name>A0ABZ1U3E1_9ACTN</name>
<dbReference type="Proteomes" id="UP001432222">
    <property type="component" value="Chromosome"/>
</dbReference>
<sequence>MSGKSQWIEHEYFRTYRIATRVEAICLNPVNYLRELEALFLEDGILAFVPSWQKDTALHRIIRYVADDFFAEDTSGPVCVPWGPDPVHPQWILPVDLALHLYGLVEEPEFFIPEERELIRGEDGILRQRTPTWVEDACYEHHQDMMLTQIYEDLLTRIAEEVFFVMFLNRRALEGLNRHLAGRLQDVDPGYLAEEDEEAARLFSGAGELKRVRPPVWAKRAVFYRERGRCASCRTDLSGLIDTFPDANYDHMAPLAKGGLNDLTNLQLLCGRCNLKKSDKSVVSSNRYRRWY</sequence>
<keyword evidence="2" id="KW-0255">Endonuclease</keyword>
<gene>
    <name evidence="2" type="ORF">OHA16_21330</name>
</gene>
<protein>
    <submittedName>
        <fullName evidence="2">HNH endonuclease</fullName>
    </submittedName>
</protein>
<dbReference type="RefSeq" id="WP_328956060.1">
    <property type="nucleotide sequence ID" value="NZ_CP108110.1"/>
</dbReference>
<dbReference type="InterPro" id="IPR003615">
    <property type="entry name" value="HNH_nuc"/>
</dbReference>
<evidence type="ECO:0000313" key="2">
    <source>
        <dbReference type="EMBL" id="WUQ85280.1"/>
    </source>
</evidence>
<dbReference type="GO" id="GO:0004519">
    <property type="term" value="F:endonuclease activity"/>
    <property type="evidence" value="ECO:0007669"/>
    <property type="project" value="UniProtKB-KW"/>
</dbReference>
<dbReference type="EMBL" id="CP108110">
    <property type="protein sequence ID" value="WUQ85280.1"/>
    <property type="molecule type" value="Genomic_DNA"/>
</dbReference>
<organism evidence="2 3">
    <name type="scientific">Kitasatospora purpeofusca</name>
    <dbReference type="NCBI Taxonomy" id="67352"/>
    <lineage>
        <taxon>Bacteria</taxon>
        <taxon>Bacillati</taxon>
        <taxon>Actinomycetota</taxon>
        <taxon>Actinomycetes</taxon>
        <taxon>Kitasatosporales</taxon>
        <taxon>Streptomycetaceae</taxon>
        <taxon>Kitasatospora</taxon>
    </lineage>
</organism>
<evidence type="ECO:0000313" key="3">
    <source>
        <dbReference type="Proteomes" id="UP001432222"/>
    </source>
</evidence>
<keyword evidence="3" id="KW-1185">Reference proteome</keyword>
<dbReference type="Pfam" id="PF01844">
    <property type="entry name" value="HNH"/>
    <property type="match status" value="1"/>
</dbReference>
<keyword evidence="2" id="KW-0540">Nuclease</keyword>
<dbReference type="Gene3D" id="1.10.30.50">
    <property type="match status" value="1"/>
</dbReference>
<keyword evidence="2" id="KW-0378">Hydrolase</keyword>
<proteinExistence type="predicted"/>
<reference evidence="2" key="1">
    <citation type="submission" date="2022-10" db="EMBL/GenBank/DDBJ databases">
        <title>The complete genomes of actinobacterial strains from the NBC collection.</title>
        <authorList>
            <person name="Joergensen T.S."/>
            <person name="Alvarez Arevalo M."/>
            <person name="Sterndorff E.B."/>
            <person name="Faurdal D."/>
            <person name="Vuksanovic O."/>
            <person name="Mourched A.-S."/>
            <person name="Charusanti P."/>
            <person name="Shaw S."/>
            <person name="Blin K."/>
            <person name="Weber T."/>
        </authorList>
    </citation>
    <scope>NUCLEOTIDE SEQUENCE</scope>
    <source>
        <strain evidence="2">NBC_00222</strain>
    </source>
</reference>
<dbReference type="InterPro" id="IPR002711">
    <property type="entry name" value="HNH"/>
</dbReference>
<feature type="domain" description="HNH nuclease" evidence="1">
    <location>
        <begin position="217"/>
        <end position="275"/>
    </location>
</feature>
<dbReference type="CDD" id="cd00085">
    <property type="entry name" value="HNHc"/>
    <property type="match status" value="1"/>
</dbReference>
<evidence type="ECO:0000259" key="1">
    <source>
        <dbReference type="SMART" id="SM00507"/>
    </source>
</evidence>